<sequence length="610" mass="72786">MNVSGKILYEKIEYLRPDLSTSITPDIFDKICDISTVQPFLEWFCTNVSRANVLTKEELYLKNKLENTDEWLSGKELDEALEELTRDNPELLELIDFEDENVNEKFAELESLKDLYKMDEDYEKLLKNNILNLKELEYSLEDKIEQEENNYEKERIELLKSFNDCNDILEKFDEQNRSFSRETEQLLNVYTDAIESKGLPILWIQMPIDLFIKQIKLYNDYLDILIKREFSVDNQEVEQQQQQNKQHDSDYETFINDSKERQMYKHTQELAACKLKLTHSKLKEVYMKMHEASYRTMLEHACLIWNDGNLKLLEQTHFLDEIVDLNRRRDFLEENITLLRERQLPEVIEQYVETAIIQVLQQALLVRLRRRQTRFDKLKSLLSFTREHGHAYSDLLCILMDSQFHSLKEISEFIANARHYLTTEYSLSSSRCEIMQQQQEEYATVQGSIINQNIFNELFISMMSINDVSSDALNHALVKYNDLISSNKEKKQFILDTYIKNEINRILESEKEVLNNYDKERNIGITRSFVPLSYKLNVQYHKTLELFENVKTHLTTVRNALKEKMRNNNDLEKDKDILWQRFLTDPETLRKHYEETKRMADRSHFGKDTS</sequence>
<organism evidence="12 13">
    <name type="scientific">Polistes dominula</name>
    <name type="common">European paper wasp</name>
    <name type="synonym">Vespa dominula</name>
    <dbReference type="NCBI Taxonomy" id="743375"/>
    <lineage>
        <taxon>Eukaryota</taxon>
        <taxon>Metazoa</taxon>
        <taxon>Ecdysozoa</taxon>
        <taxon>Arthropoda</taxon>
        <taxon>Hexapoda</taxon>
        <taxon>Insecta</taxon>
        <taxon>Pterygota</taxon>
        <taxon>Neoptera</taxon>
        <taxon>Endopterygota</taxon>
        <taxon>Hymenoptera</taxon>
        <taxon>Apocrita</taxon>
        <taxon>Aculeata</taxon>
        <taxon>Vespoidea</taxon>
        <taxon>Vespidae</taxon>
        <taxon>Polistinae</taxon>
        <taxon>Polistini</taxon>
        <taxon>Polistes</taxon>
    </lineage>
</organism>
<evidence type="ECO:0000313" key="12">
    <source>
        <dbReference type="Proteomes" id="UP000694924"/>
    </source>
</evidence>
<comment type="subcellular location">
    <subcellularLocation>
        <location evidence="1">Cytoplasm</location>
        <location evidence="1">Cytoskeleton</location>
        <location evidence="1">Spindle</location>
    </subcellularLocation>
</comment>
<keyword evidence="6" id="KW-0498">Mitosis</keyword>
<gene>
    <name evidence="13" type="primary">LOC107071750</name>
</gene>
<keyword evidence="12" id="KW-1185">Reference proteome</keyword>
<keyword evidence="7 10" id="KW-0175">Coiled coil</keyword>
<evidence type="ECO:0000256" key="2">
    <source>
        <dbReference type="ARBA" id="ARBA00009645"/>
    </source>
</evidence>
<dbReference type="GeneID" id="107071750"/>
<keyword evidence="5" id="KW-0493">Microtubule</keyword>
<evidence type="ECO:0000313" key="13">
    <source>
        <dbReference type="RefSeq" id="XP_015186493.1"/>
    </source>
</evidence>
<dbReference type="Pfam" id="PF14932">
    <property type="entry name" value="HAUS-augmin3"/>
    <property type="match status" value="1"/>
</dbReference>
<evidence type="ECO:0000256" key="10">
    <source>
        <dbReference type="SAM" id="Coils"/>
    </source>
</evidence>
<keyword evidence="4" id="KW-0132">Cell division</keyword>
<dbReference type="Proteomes" id="UP000694924">
    <property type="component" value="Unplaced"/>
</dbReference>
<feature type="domain" description="HAUS augmin-like complex subunit 3 N-terminal" evidence="11">
    <location>
        <begin position="37"/>
        <end position="285"/>
    </location>
</feature>
<evidence type="ECO:0000256" key="8">
    <source>
        <dbReference type="ARBA" id="ARBA00023212"/>
    </source>
</evidence>
<evidence type="ECO:0000256" key="4">
    <source>
        <dbReference type="ARBA" id="ARBA00022618"/>
    </source>
</evidence>
<keyword evidence="8" id="KW-0206">Cytoskeleton</keyword>
<name>A0ABM1J206_POLDO</name>
<evidence type="ECO:0000256" key="3">
    <source>
        <dbReference type="ARBA" id="ARBA00022490"/>
    </source>
</evidence>
<protein>
    <submittedName>
        <fullName evidence="13">HAUS augmin-like complex subunit 3 isoform X1</fullName>
    </submittedName>
</protein>
<comment type="similarity">
    <text evidence="2">Belongs to the HAUS3 family.</text>
</comment>
<reference evidence="13" key="1">
    <citation type="submission" date="2025-08" db="UniProtKB">
        <authorList>
            <consortium name="RefSeq"/>
        </authorList>
    </citation>
    <scope>IDENTIFICATION</scope>
    <source>
        <tissue evidence="13">Whole body</tissue>
    </source>
</reference>
<evidence type="ECO:0000256" key="6">
    <source>
        <dbReference type="ARBA" id="ARBA00022776"/>
    </source>
</evidence>
<dbReference type="RefSeq" id="XP_015186493.1">
    <property type="nucleotide sequence ID" value="XM_015331007.1"/>
</dbReference>
<keyword evidence="9" id="KW-0131">Cell cycle</keyword>
<evidence type="ECO:0000256" key="5">
    <source>
        <dbReference type="ARBA" id="ARBA00022701"/>
    </source>
</evidence>
<keyword evidence="3" id="KW-0963">Cytoplasm</keyword>
<evidence type="ECO:0000259" key="11">
    <source>
        <dbReference type="Pfam" id="PF14932"/>
    </source>
</evidence>
<evidence type="ECO:0000256" key="7">
    <source>
        <dbReference type="ARBA" id="ARBA00023054"/>
    </source>
</evidence>
<dbReference type="InterPro" id="IPR032733">
    <property type="entry name" value="HAUS3_N"/>
</dbReference>
<accession>A0ABM1J206</accession>
<feature type="coiled-coil region" evidence="10">
    <location>
        <begin position="130"/>
        <end position="157"/>
    </location>
</feature>
<proteinExistence type="inferred from homology"/>
<evidence type="ECO:0000256" key="9">
    <source>
        <dbReference type="ARBA" id="ARBA00023306"/>
    </source>
</evidence>
<evidence type="ECO:0000256" key="1">
    <source>
        <dbReference type="ARBA" id="ARBA00004186"/>
    </source>
</evidence>